<dbReference type="GO" id="GO:0008610">
    <property type="term" value="P:lipid biosynthetic process"/>
    <property type="evidence" value="ECO:0007669"/>
    <property type="project" value="UniProtKB-ARBA"/>
</dbReference>
<keyword evidence="2" id="KW-0596">Phosphopantetheine</keyword>
<dbReference type="GO" id="GO:0031177">
    <property type="term" value="F:phosphopantetheine binding"/>
    <property type="evidence" value="ECO:0007669"/>
    <property type="project" value="InterPro"/>
</dbReference>
<dbReference type="PROSITE" id="PS50075">
    <property type="entry name" value="CARRIER"/>
    <property type="match status" value="2"/>
</dbReference>
<feature type="region of interest" description="Disordered" evidence="6">
    <location>
        <begin position="2565"/>
        <end position="2584"/>
    </location>
</feature>
<name>A0A4Q7UVB9_PSEST</name>
<dbReference type="Gene3D" id="3.30.300.30">
    <property type="match status" value="2"/>
</dbReference>
<feature type="domain" description="Carrier" evidence="7">
    <location>
        <begin position="972"/>
        <end position="1046"/>
    </location>
</feature>
<dbReference type="FunFam" id="3.30.300.30:FF:000010">
    <property type="entry name" value="Enterobactin synthetase component F"/>
    <property type="match status" value="1"/>
</dbReference>
<feature type="domain" description="Carrier" evidence="7">
    <location>
        <begin position="2497"/>
        <end position="2571"/>
    </location>
</feature>
<dbReference type="GO" id="GO:0044550">
    <property type="term" value="P:secondary metabolite biosynthetic process"/>
    <property type="evidence" value="ECO:0007669"/>
    <property type="project" value="UniProtKB-ARBA"/>
</dbReference>
<dbReference type="InterPro" id="IPR010071">
    <property type="entry name" value="AA_adenyl_dom"/>
</dbReference>
<dbReference type="GO" id="GO:0017000">
    <property type="term" value="P:antibiotic biosynthetic process"/>
    <property type="evidence" value="ECO:0007669"/>
    <property type="project" value="UniProtKB-KW"/>
</dbReference>
<evidence type="ECO:0000256" key="2">
    <source>
        <dbReference type="ARBA" id="ARBA00022450"/>
    </source>
</evidence>
<dbReference type="Gene3D" id="2.30.38.10">
    <property type="entry name" value="Luciferase, Domain 3"/>
    <property type="match status" value="1"/>
</dbReference>
<dbReference type="OrthoDB" id="2472181at2"/>
<dbReference type="FunFam" id="3.40.50.980:FF:000001">
    <property type="entry name" value="Non-ribosomal peptide synthetase"/>
    <property type="match status" value="1"/>
</dbReference>
<keyword evidence="5" id="KW-0045">Antibiotic biosynthesis</keyword>
<organism evidence="8 9">
    <name type="scientific">Pseudonocardia sediminis</name>
    <dbReference type="NCBI Taxonomy" id="1397368"/>
    <lineage>
        <taxon>Bacteria</taxon>
        <taxon>Bacillati</taxon>
        <taxon>Actinomycetota</taxon>
        <taxon>Actinomycetes</taxon>
        <taxon>Pseudonocardiales</taxon>
        <taxon>Pseudonocardiaceae</taxon>
        <taxon>Pseudonocardia</taxon>
    </lineage>
</organism>
<dbReference type="Pfam" id="PF00501">
    <property type="entry name" value="AMP-binding"/>
    <property type="match status" value="2"/>
</dbReference>
<dbReference type="RefSeq" id="WP_130290266.1">
    <property type="nucleotide sequence ID" value="NZ_SHKL01000001.1"/>
</dbReference>
<dbReference type="PANTHER" id="PTHR45527:SF1">
    <property type="entry name" value="FATTY ACID SYNTHASE"/>
    <property type="match status" value="1"/>
</dbReference>
<dbReference type="Pfam" id="PF13193">
    <property type="entry name" value="AMP-binding_C"/>
    <property type="match status" value="2"/>
</dbReference>
<dbReference type="PROSITE" id="PS00480">
    <property type="entry name" value="CITRATE_SYNTHASE"/>
    <property type="match status" value="1"/>
</dbReference>
<evidence type="ECO:0000256" key="5">
    <source>
        <dbReference type="ARBA" id="ARBA00023194"/>
    </source>
</evidence>
<dbReference type="GO" id="GO:0046912">
    <property type="term" value="F:acyltransferase activity, acyl groups converted into alkyl on transfer"/>
    <property type="evidence" value="ECO:0007669"/>
    <property type="project" value="InterPro"/>
</dbReference>
<evidence type="ECO:0000256" key="4">
    <source>
        <dbReference type="ARBA" id="ARBA00022737"/>
    </source>
</evidence>
<dbReference type="Proteomes" id="UP000291591">
    <property type="component" value="Unassembled WGS sequence"/>
</dbReference>
<dbReference type="Pfam" id="PF00550">
    <property type="entry name" value="PP-binding"/>
    <property type="match status" value="2"/>
</dbReference>
<evidence type="ECO:0000256" key="1">
    <source>
        <dbReference type="ARBA" id="ARBA00001957"/>
    </source>
</evidence>
<protein>
    <submittedName>
        <fullName evidence="8">Non-ribosomal peptide synthase protein (TIGR01720 family)/amino acid adenylation domain-containing protein</fullName>
    </submittedName>
</protein>
<dbReference type="FunFam" id="3.40.50.12780:FF:000012">
    <property type="entry name" value="Non-ribosomal peptide synthetase"/>
    <property type="match status" value="1"/>
</dbReference>
<accession>A0A4Q7UVB9</accession>
<dbReference type="NCBIfam" id="TIGR01720">
    <property type="entry name" value="NRPS-para261"/>
    <property type="match status" value="1"/>
</dbReference>
<dbReference type="CDD" id="cd05930">
    <property type="entry name" value="A_NRPS"/>
    <property type="match status" value="2"/>
</dbReference>
<dbReference type="InterPro" id="IPR023213">
    <property type="entry name" value="CAT-like_dom_sf"/>
</dbReference>
<dbReference type="Gene3D" id="3.30.559.30">
    <property type="entry name" value="Nonribosomal peptide synthetase, condensation domain"/>
    <property type="match status" value="5"/>
</dbReference>
<keyword evidence="3" id="KW-0597">Phosphoprotein</keyword>
<comment type="cofactor">
    <cofactor evidence="1">
        <name>pantetheine 4'-phosphate</name>
        <dbReference type="ChEBI" id="CHEBI:47942"/>
    </cofactor>
</comment>
<dbReference type="InterPro" id="IPR042099">
    <property type="entry name" value="ANL_N_sf"/>
</dbReference>
<dbReference type="InterPro" id="IPR025110">
    <property type="entry name" value="AMP-bd_C"/>
</dbReference>
<evidence type="ECO:0000256" key="6">
    <source>
        <dbReference type="SAM" id="MobiDB-lite"/>
    </source>
</evidence>
<proteinExistence type="predicted"/>
<keyword evidence="9" id="KW-1185">Reference proteome</keyword>
<dbReference type="Pfam" id="PF00668">
    <property type="entry name" value="Condensation"/>
    <property type="match status" value="5"/>
</dbReference>
<dbReference type="Gene3D" id="3.30.559.10">
    <property type="entry name" value="Chloramphenicol acetyltransferase-like domain"/>
    <property type="match status" value="5"/>
</dbReference>
<dbReference type="PANTHER" id="PTHR45527">
    <property type="entry name" value="NONRIBOSOMAL PEPTIDE SYNTHETASE"/>
    <property type="match status" value="1"/>
</dbReference>
<dbReference type="InterPro" id="IPR001242">
    <property type="entry name" value="Condensation_dom"/>
</dbReference>
<dbReference type="Gene3D" id="3.40.50.980">
    <property type="match status" value="2"/>
</dbReference>
<dbReference type="InterPro" id="IPR020806">
    <property type="entry name" value="PKS_PP-bd"/>
</dbReference>
<sequence length="3495" mass="369554">MSTAPVRSRPEVTDPSGEVLELTAAQLGIWNAQRLEPDSRHYLVGDVLEVSGPDAVDVAALAEAVRLTTEEAESLRLRVFDTPDGPRQIVSSEPVRAPRIVDLRAERDPSAAAQATVDAERVRAAEACRAMVDRPLYHQVLVRVSDREVWYVQLGHHLIFDGYSAAMLCRRIAAHHTALTGGTEVAPSTFGRFADLVGADLAYRSSERFATDRDYWRDRLTPLPELGETGGSAVGPPDRTLTARTVLGPEGLDRLRAVADDAHVTWGEVLIACYAAFLHRVSGASDVVFALPLMCRSGKAALRTPAMAVNVLPLRVDVRGGDRLDELSRRTAEAMREMRTHQRYRGENLPQDLAVPGAGALLHGRGVNLKAFDFSIDLAGATGVLRNVAGGPPEDFGLTATPTADGGLLLGFEVDARTNDQDAVDARLDALVRLVGELSGPGLPPVGGVALLAPDRRAQVLADRSVPPLPGHPADVPTLLADLAATHPDRTVLVAGDERLTRVDLASRVHRLARVLRSRGAGPDVVVAIGLPRSADLVVALLAVLDAGAAFLVLDTDHPAERLRGIVDDARPALLVTDRALDLPGGPARLMLDEVPAGSGDPLAPAELAAPRDPEHLAYVIYTSGSTGRPKGVLGRVGGLASLVHHHRSTVVADAAADIGRPLRAAHTYSFSFDAALDQLMWLLCGHELHLYGSDLVRDADALLAVYRRDGIDVVDTTPSLAAPLVEAGLLDLPLRLLILGGEATPDALWRRVHASGIAAFNLYGPTEASVDTTLARVDDGDPAIGLPLAGTRTYLLDNALQPVPHGAPGELYLAGPHLARGYAGRPDLTADRFVADPFGGPGERMYRTGDRARWVPGRGIVHLGRDDGQVKIRGYRVEIGEVESGLSAVPGVAAAAAVVRTDGGRARLVGYVVPSSAPLTPDAVRESLAERVPDHLVPSAVVVLDALPVTVNGKLDRAALPVPRWEGSGREAGTERERLLCGVVAEVFDLDRVGVDEDFFALGGDSITAISVSSRLRAVGLDLRPRDLLARRTLASLAAGAGEVDGAAEAAPDDPTGPVPAPPIVRALLDPHPDLTDIAGYAQWTALRIDDPLALPDLVAGVQTVLDRHDALRLLVTGGDGGEPAQLLVRPRGAVAATGVVGEITDTAVLADLAADLASELAPRSGDLLRVALVRTPDGEPDRLLVLAHHLVADGVSWRILLPDLHEACTAAAAGRAPEPAPSGTSWRRHATLLAEEGEKHTRAPELAYWRRATAGDHLGDRGLDRSRDTVSTATQTTTTASAEVTDALVTTLPAAYRAGVHEVLLTALALALRTWRAECGRPVTDATTVTVEGHGRDRAGTDLSRTVGWFTAEYPVPVPTDAVRDDTDLADALAGGPAAGRLLRAVKETLRAVPDGGVGHGVLRHLDPRTRDELAAGPSPDVLLNYLGRFAASPGDGWRLPEGAAFAVVEPPGKALEQVLALNCFVHEDGAPRLSVEWTAAGLVLGLDVVAQLQAHFAAALDALAAHAARIGPDGGGLTPSDLPLVDLDQDGIDALEREHRVDDVLPATALQVGLSFHSLVRGEDDTDVYVVQAVTSLAGALDPDRMRRATAELLRRHPSLRIGLAATTSGDVVQVVPRDVVPDFRHVDASGDATLLAEHLGRELRRPFDPARPPLIRFLLCTLGPGAHRLAITNHHALLDGWSMPLVGRTLLAIYAELGGGPAVPAPVGVADYFRWLDGRDRGVSRQAWRDLLDGVDEGTRLAPATAGEAVVRPGRVRIDLGETLSEEMRAFARDRGITLTSVLQTAWGLLLGRLTSRDDVVFGCPVSGRPAEVPGVESMIGQLGNTIPVRVRCAPADTVADVLSAVHDQGVAMADHHHVGLPDVQRDAAVGDLFDTMLVMENFPLSSRNRVPLAPGLDLTGVDITDATHYPLTVIVIPGETVVVGLGYQPQAFDESTVRDYGRWLQTLLREIVADPDRPSGRVPVLEPEERDRLLRTGTERVPRVPRRPCLDEFAAQVRARPDHEAVVCRDRGLTYAELDRAANRLAHALIANGVAPQDAVAVLLERDVEMPVAILGVLRAGAVYVPMDASYPADRLAFMLDDITPAAAVTTAGALAQLGGALPSDRPVPLVRLDEPAADLPDTDPAGARRGLTEDALAYVIYTSGTTGRPKGVAVTHRGIPDLVALQEEVVGVTSDIRYLHFASTSFDVAFWQTMIPLLSGGTSVIAPEEVRLSGDDLLDYIAAQRCTGVNLLPSFLAAMPDDRTIDPDVLLMVGAERLDPELARRWGARRAMFNAYGPTEVTINATMWRYDPDDPGPLPIGRPDPNVAAYVLDAGLMPVGVGVPGELYLAGPSVARGYVGRPGLTAGAFVADPFGPPGTRMYRTGDRVHWRGDGQLVFLGRTDHQIKIRGFRVELSEIETVLARQPGVRACVVVVREDRPGDRRLAGYVVPTDCADLQPERLRADLGDVLPGHMVPSALVLLDRLPLNPAGKLDRAALPVPDAGSGTASREPATPAEETLLEILRDVLGTTEIGVDDAFLDVGGDSIVSLQVVSRARRRDLVLTARDVFEGGTVAGIAARGSSSGDADGDDTGPVTGDAPLTPVMRDLLSRCAAAGTTADGFCQWTEVVVPGGGDRPGWEAVLTALLDRHDVLRSHLVSSSSSSGAEPVLRIPAAGTVTGADVLTVVDVGEGADRRALADTHTAAAREAMDLHRGPLLRAVWLDAGPDAPGRMVLVAHHMVVDGVSWRILLDDLRHAFESRTADGAVPALARRGPSFPAWATALTGAVDARRDELAHWRAVVEAPNPTLSDVEPDPRRDTVATATHHEIRLDAATTHAVLTALPAAYRTTPDTVLLTALATAIGLRSDAGGPELLVARESHGRPDHTPDRSGPVDLSQTVGWFTAVHPARIRPDRRGGANALKSVKEQLNAAGDGLGYGILGSEVGTVEPRVGLNYLGRFLSGAAAETPWQAPPDADPLGSGGGDDMPLPQSLMVNALAFDADGETTLGIRFTWPSALFAPERMEQVAERLRGALTTLAGDPGVAAGAGLTPSDVDLVAVDQSTIDALERVHPVAGILPLTPLQELMLRHSRGRRGVADPYTVQAAFSLAGDLDVDALHAAGADLLRRHPNLGAVFPVVPDGVQVLLDDPRPDTRLLDVSGSGPSEQDAEVERLLDSDLAEPFDLAGGPPVRITVIRRGPGRSEFVLTTHHVLSDGWSAPRMLGETFALYTARVSGEPAALPAPVPFERYLRWRAGCDHDAALRHWADELAGLPEGDHVSDGGTPGAEPTGTVLAQVPAGRVAALTAAATVAGVTVGTLLQAAWAAVLAAHAGRTDVCFGAMVSGRTPDVDGVEEILGLLAGTLPVRVRFDGHASVAALLSDLQGRHQGNAEGLDVGLPALERLTGRRRLFDSLLVFENYPVDPDAMRRPAPGLTVVGTRFREATHHPVSVTVVPGDDGWTVVLAHRPESVPAERAQRLADDLLRALDALAAPSASSAAPSELVGRITS</sequence>
<dbReference type="InterPro" id="IPR000873">
    <property type="entry name" value="AMP-dep_synth/lig_dom"/>
</dbReference>
<evidence type="ECO:0000313" key="8">
    <source>
        <dbReference type="EMBL" id="RZT85872.1"/>
    </source>
</evidence>
<comment type="caution">
    <text evidence="8">The sequence shown here is derived from an EMBL/GenBank/DDBJ whole genome shotgun (WGS) entry which is preliminary data.</text>
</comment>
<dbReference type="PROSITE" id="PS00455">
    <property type="entry name" value="AMP_BINDING"/>
    <property type="match status" value="2"/>
</dbReference>
<dbReference type="SMART" id="SM00823">
    <property type="entry name" value="PKS_PP"/>
    <property type="match status" value="2"/>
</dbReference>
<gene>
    <name evidence="8" type="ORF">EV383_2759</name>
</gene>
<dbReference type="EMBL" id="SHKL01000001">
    <property type="protein sequence ID" value="RZT85872.1"/>
    <property type="molecule type" value="Genomic_DNA"/>
</dbReference>
<dbReference type="InterPro" id="IPR010060">
    <property type="entry name" value="NRPS_synth"/>
</dbReference>
<dbReference type="Gene3D" id="1.10.1200.10">
    <property type="entry name" value="ACP-like"/>
    <property type="match status" value="2"/>
</dbReference>
<evidence type="ECO:0000259" key="7">
    <source>
        <dbReference type="PROSITE" id="PS50075"/>
    </source>
</evidence>
<dbReference type="InterPro" id="IPR006162">
    <property type="entry name" value="Ppantetheine_attach_site"/>
</dbReference>
<dbReference type="InterPro" id="IPR009081">
    <property type="entry name" value="PP-bd_ACP"/>
</dbReference>
<reference evidence="8 9" key="1">
    <citation type="submission" date="2019-02" db="EMBL/GenBank/DDBJ databases">
        <title>Sequencing the genomes of 1000 actinobacteria strains.</title>
        <authorList>
            <person name="Klenk H.-P."/>
        </authorList>
    </citation>
    <scope>NUCLEOTIDE SEQUENCE [LARGE SCALE GENOMIC DNA]</scope>
    <source>
        <strain evidence="8 9">DSM 45779</strain>
    </source>
</reference>
<dbReference type="NCBIfam" id="TIGR01733">
    <property type="entry name" value="AA-adenyl-dom"/>
    <property type="match status" value="2"/>
</dbReference>
<evidence type="ECO:0000313" key="9">
    <source>
        <dbReference type="Proteomes" id="UP000291591"/>
    </source>
</evidence>
<dbReference type="Gene3D" id="3.40.50.12780">
    <property type="entry name" value="N-terminal domain of ligase-like"/>
    <property type="match status" value="1"/>
</dbReference>
<dbReference type="InterPro" id="IPR019810">
    <property type="entry name" value="Citrate_synthase_AS"/>
</dbReference>
<dbReference type="PROSITE" id="PS00012">
    <property type="entry name" value="PHOSPHOPANTETHEINE"/>
    <property type="match status" value="1"/>
</dbReference>
<dbReference type="InterPro" id="IPR036736">
    <property type="entry name" value="ACP-like_sf"/>
</dbReference>
<dbReference type="GO" id="GO:0005829">
    <property type="term" value="C:cytosol"/>
    <property type="evidence" value="ECO:0007669"/>
    <property type="project" value="TreeGrafter"/>
</dbReference>
<evidence type="ECO:0000256" key="3">
    <source>
        <dbReference type="ARBA" id="ARBA00022553"/>
    </source>
</evidence>
<dbReference type="SUPFAM" id="SSF47336">
    <property type="entry name" value="ACP-like"/>
    <property type="match status" value="2"/>
</dbReference>
<keyword evidence="4" id="KW-0677">Repeat</keyword>
<dbReference type="SUPFAM" id="SSF52777">
    <property type="entry name" value="CoA-dependent acyltransferases"/>
    <property type="match status" value="10"/>
</dbReference>
<dbReference type="InterPro" id="IPR020845">
    <property type="entry name" value="AMP-binding_CS"/>
</dbReference>
<dbReference type="InterPro" id="IPR045851">
    <property type="entry name" value="AMP-bd_C_sf"/>
</dbReference>
<dbReference type="SUPFAM" id="SSF56801">
    <property type="entry name" value="Acetyl-CoA synthetase-like"/>
    <property type="match status" value="2"/>
</dbReference>
<dbReference type="GO" id="GO:0043041">
    <property type="term" value="P:amino acid activation for nonribosomal peptide biosynthetic process"/>
    <property type="evidence" value="ECO:0007669"/>
    <property type="project" value="TreeGrafter"/>
</dbReference>